<dbReference type="EMBL" id="JAJJMB010008429">
    <property type="protein sequence ID" value="KAI3923618.1"/>
    <property type="molecule type" value="Genomic_DNA"/>
</dbReference>
<feature type="region of interest" description="Disordered" evidence="2">
    <location>
        <begin position="223"/>
        <end position="245"/>
    </location>
</feature>
<gene>
    <name evidence="5" type="ORF">MKW98_011248</name>
</gene>
<keyword evidence="1" id="KW-0863">Zinc-finger</keyword>
<feature type="compositionally biased region" description="Low complexity" evidence="2">
    <location>
        <begin position="41"/>
        <end position="59"/>
    </location>
</feature>
<sequence>MERSDNRDADHIIEIERRSGTSSLGPGRHHDEEGASSCRASSIPQSSLPSSNGANSRNSLSARRSEWNVRRRRHPLKSGIWILIEVVFTLSQILASAIVLWFLIHENHQVFAWAIIYASGCLATLPFLYRRFMHRNQGTARDDTWIPRSLCFFGFWLNVGYLWLFLFGKHYPSAEAPSLYMFSMLFLMICCIVYPWIFSICCWCLPSVMSILGSHEDLNQARGSTTETTNVHDTNAQGVGEGGGTLAAGTEEARIISWKDAVCSICLGKYADNEELKELSCAHFFHVDCVDEWLKKNDSCPLCKRGIRENSGYFQTSAVYSSL</sequence>
<dbReference type="SUPFAM" id="SSF57850">
    <property type="entry name" value="RING/U-box"/>
    <property type="match status" value="1"/>
</dbReference>
<dbReference type="GO" id="GO:0008270">
    <property type="term" value="F:zinc ion binding"/>
    <property type="evidence" value="ECO:0007669"/>
    <property type="project" value="UniProtKB-KW"/>
</dbReference>
<dbReference type="AlphaFoldDB" id="A0AAD4STU0"/>
<dbReference type="Proteomes" id="UP001202328">
    <property type="component" value="Unassembled WGS sequence"/>
</dbReference>
<organism evidence="5 6">
    <name type="scientific">Papaver atlanticum</name>
    <dbReference type="NCBI Taxonomy" id="357466"/>
    <lineage>
        <taxon>Eukaryota</taxon>
        <taxon>Viridiplantae</taxon>
        <taxon>Streptophyta</taxon>
        <taxon>Embryophyta</taxon>
        <taxon>Tracheophyta</taxon>
        <taxon>Spermatophyta</taxon>
        <taxon>Magnoliopsida</taxon>
        <taxon>Ranunculales</taxon>
        <taxon>Papaveraceae</taxon>
        <taxon>Papaveroideae</taxon>
        <taxon>Papaver</taxon>
    </lineage>
</organism>
<keyword evidence="1" id="KW-0862">Zinc</keyword>
<evidence type="ECO:0000256" key="1">
    <source>
        <dbReference type="PROSITE-ProRule" id="PRU00175"/>
    </source>
</evidence>
<evidence type="ECO:0000256" key="2">
    <source>
        <dbReference type="SAM" id="MobiDB-lite"/>
    </source>
</evidence>
<name>A0AAD4STU0_9MAGN</name>
<evidence type="ECO:0000259" key="4">
    <source>
        <dbReference type="PROSITE" id="PS50089"/>
    </source>
</evidence>
<feature type="region of interest" description="Disordered" evidence="2">
    <location>
        <begin position="1"/>
        <end position="59"/>
    </location>
</feature>
<feature type="compositionally biased region" description="Basic and acidic residues" evidence="2">
    <location>
        <begin position="1"/>
        <end position="19"/>
    </location>
</feature>
<feature type="transmembrane region" description="Helical" evidence="3">
    <location>
        <begin position="110"/>
        <end position="129"/>
    </location>
</feature>
<keyword evidence="3" id="KW-0812">Transmembrane</keyword>
<evidence type="ECO:0000313" key="5">
    <source>
        <dbReference type="EMBL" id="KAI3923618.1"/>
    </source>
</evidence>
<feature type="domain" description="RING-type" evidence="4">
    <location>
        <begin position="263"/>
        <end position="304"/>
    </location>
</feature>
<protein>
    <recommendedName>
        <fullName evidence="4">RING-type domain-containing protein</fullName>
    </recommendedName>
</protein>
<dbReference type="Pfam" id="PF13639">
    <property type="entry name" value="zf-RING_2"/>
    <property type="match status" value="1"/>
</dbReference>
<dbReference type="SMART" id="SM00184">
    <property type="entry name" value="RING"/>
    <property type="match status" value="1"/>
</dbReference>
<dbReference type="InterPro" id="IPR013083">
    <property type="entry name" value="Znf_RING/FYVE/PHD"/>
</dbReference>
<comment type="caution">
    <text evidence="5">The sequence shown here is derived from an EMBL/GenBank/DDBJ whole genome shotgun (WGS) entry which is preliminary data.</text>
</comment>
<reference evidence="5" key="1">
    <citation type="submission" date="2022-04" db="EMBL/GenBank/DDBJ databases">
        <title>A functionally conserved STORR gene fusion in Papaver species that diverged 16.8 million years ago.</title>
        <authorList>
            <person name="Catania T."/>
        </authorList>
    </citation>
    <scope>NUCLEOTIDE SEQUENCE</scope>
    <source>
        <strain evidence="5">S-188037</strain>
    </source>
</reference>
<keyword evidence="1" id="KW-0479">Metal-binding</keyword>
<dbReference type="PROSITE" id="PS50089">
    <property type="entry name" value="ZF_RING_2"/>
    <property type="match status" value="1"/>
</dbReference>
<feature type="transmembrane region" description="Helical" evidence="3">
    <location>
        <begin position="179"/>
        <end position="205"/>
    </location>
</feature>
<dbReference type="CDD" id="cd16454">
    <property type="entry name" value="RING-H2_PA-TM-RING"/>
    <property type="match status" value="1"/>
</dbReference>
<keyword evidence="6" id="KW-1185">Reference proteome</keyword>
<accession>A0AAD4STU0</accession>
<feature type="transmembrane region" description="Helical" evidence="3">
    <location>
        <begin position="80"/>
        <end position="104"/>
    </location>
</feature>
<evidence type="ECO:0000256" key="3">
    <source>
        <dbReference type="SAM" id="Phobius"/>
    </source>
</evidence>
<keyword evidence="3" id="KW-0472">Membrane</keyword>
<dbReference type="PANTHER" id="PTHR46225:SF2">
    <property type="entry name" value="C3H4 TYPE ZINC FINGER PROTEIN"/>
    <property type="match status" value="1"/>
</dbReference>
<evidence type="ECO:0000313" key="6">
    <source>
        <dbReference type="Proteomes" id="UP001202328"/>
    </source>
</evidence>
<keyword evidence="3" id="KW-1133">Transmembrane helix</keyword>
<proteinExistence type="predicted"/>
<dbReference type="PANTHER" id="PTHR46225">
    <property type="entry name" value="C3H4 TYPE ZINC FINGER PROTEIN"/>
    <property type="match status" value="1"/>
</dbReference>
<dbReference type="Gene3D" id="3.30.40.10">
    <property type="entry name" value="Zinc/RING finger domain, C3HC4 (zinc finger)"/>
    <property type="match status" value="1"/>
</dbReference>
<feature type="compositionally biased region" description="Polar residues" evidence="2">
    <location>
        <begin position="223"/>
        <end position="237"/>
    </location>
</feature>
<feature type="transmembrane region" description="Helical" evidence="3">
    <location>
        <begin position="150"/>
        <end position="167"/>
    </location>
</feature>
<dbReference type="InterPro" id="IPR001841">
    <property type="entry name" value="Znf_RING"/>
</dbReference>